<dbReference type="Proteomes" id="UP000739538">
    <property type="component" value="Unassembled WGS sequence"/>
</dbReference>
<dbReference type="InterPro" id="IPR000086">
    <property type="entry name" value="NUDIX_hydrolase_dom"/>
</dbReference>
<gene>
    <name evidence="14" type="ORF">KDA27_02490</name>
</gene>
<keyword evidence="9" id="KW-0234">DNA repair</keyword>
<evidence type="ECO:0000313" key="15">
    <source>
        <dbReference type="Proteomes" id="UP000739538"/>
    </source>
</evidence>
<dbReference type="InterPro" id="IPR020084">
    <property type="entry name" value="NUDIX_hydrolase_CS"/>
</dbReference>
<feature type="domain" description="Nudix hydrolase" evidence="13">
    <location>
        <begin position="3"/>
        <end position="135"/>
    </location>
</feature>
<comment type="similarity">
    <text evidence="2 12">Belongs to the Nudix hydrolase family.</text>
</comment>
<keyword evidence="7 12" id="KW-0378">Hydrolase</keyword>
<dbReference type="Pfam" id="PF00293">
    <property type="entry name" value="NUDIX"/>
    <property type="match status" value="1"/>
</dbReference>
<dbReference type="PROSITE" id="PS00893">
    <property type="entry name" value="NUDIX_BOX"/>
    <property type="match status" value="1"/>
</dbReference>
<keyword evidence="6" id="KW-0227">DNA damage</keyword>
<dbReference type="GO" id="GO:0035539">
    <property type="term" value="F:8-oxo-7,8-dihydrodeoxyguanosine triphosphate pyrophosphatase activity"/>
    <property type="evidence" value="ECO:0007669"/>
    <property type="project" value="UniProtKB-EC"/>
</dbReference>
<organism evidence="14 15">
    <name type="scientific">Eiseniibacteriota bacterium</name>
    <dbReference type="NCBI Taxonomy" id="2212470"/>
    <lineage>
        <taxon>Bacteria</taxon>
        <taxon>Candidatus Eiseniibacteriota</taxon>
    </lineage>
</organism>
<evidence type="ECO:0000256" key="8">
    <source>
        <dbReference type="ARBA" id="ARBA00022842"/>
    </source>
</evidence>
<dbReference type="PANTHER" id="PTHR47707">
    <property type="entry name" value="8-OXO-DGTP DIPHOSPHATASE"/>
    <property type="match status" value="1"/>
</dbReference>
<dbReference type="PROSITE" id="PS51462">
    <property type="entry name" value="NUDIX"/>
    <property type="match status" value="1"/>
</dbReference>
<evidence type="ECO:0000256" key="6">
    <source>
        <dbReference type="ARBA" id="ARBA00022763"/>
    </source>
</evidence>
<evidence type="ECO:0000256" key="10">
    <source>
        <dbReference type="ARBA" id="ARBA00035861"/>
    </source>
</evidence>
<comment type="cofactor">
    <cofactor evidence="1">
        <name>Mg(2+)</name>
        <dbReference type="ChEBI" id="CHEBI:18420"/>
    </cofactor>
</comment>
<dbReference type="GO" id="GO:0006260">
    <property type="term" value="P:DNA replication"/>
    <property type="evidence" value="ECO:0007669"/>
    <property type="project" value="UniProtKB-KW"/>
</dbReference>
<dbReference type="GO" id="GO:0006281">
    <property type="term" value="P:DNA repair"/>
    <property type="evidence" value="ECO:0007669"/>
    <property type="project" value="UniProtKB-KW"/>
</dbReference>
<dbReference type="InterPro" id="IPR047127">
    <property type="entry name" value="MutT-like"/>
</dbReference>
<keyword evidence="5" id="KW-0479">Metal-binding</keyword>
<evidence type="ECO:0000256" key="7">
    <source>
        <dbReference type="ARBA" id="ARBA00022801"/>
    </source>
</evidence>
<evidence type="ECO:0000256" key="9">
    <source>
        <dbReference type="ARBA" id="ARBA00023204"/>
    </source>
</evidence>
<evidence type="ECO:0000259" key="13">
    <source>
        <dbReference type="PROSITE" id="PS51462"/>
    </source>
</evidence>
<dbReference type="InterPro" id="IPR020476">
    <property type="entry name" value="Nudix_hydrolase"/>
</dbReference>
<dbReference type="EMBL" id="JAGQHS010000007">
    <property type="protein sequence ID" value="MCA9754644.1"/>
    <property type="molecule type" value="Genomic_DNA"/>
</dbReference>
<keyword evidence="8" id="KW-0460">Magnesium</keyword>
<accession>A0A956N8N7</accession>
<dbReference type="Gene3D" id="3.90.79.10">
    <property type="entry name" value="Nucleoside Triphosphate Pyrophosphohydrolase"/>
    <property type="match status" value="1"/>
</dbReference>
<dbReference type="GO" id="GO:0044715">
    <property type="term" value="F:8-oxo-dGDP phosphatase activity"/>
    <property type="evidence" value="ECO:0007669"/>
    <property type="project" value="TreeGrafter"/>
</dbReference>
<evidence type="ECO:0000256" key="2">
    <source>
        <dbReference type="ARBA" id="ARBA00005582"/>
    </source>
</evidence>
<reference evidence="14" key="1">
    <citation type="submission" date="2020-04" db="EMBL/GenBank/DDBJ databases">
        <authorList>
            <person name="Zhang T."/>
        </authorList>
    </citation>
    <scope>NUCLEOTIDE SEQUENCE</scope>
    <source>
        <strain evidence="14">HKST-UBA02</strain>
    </source>
</reference>
<evidence type="ECO:0000256" key="12">
    <source>
        <dbReference type="RuleBase" id="RU003476"/>
    </source>
</evidence>
<dbReference type="PRINTS" id="PR00502">
    <property type="entry name" value="NUDIXFAMILY"/>
</dbReference>
<evidence type="ECO:0000256" key="1">
    <source>
        <dbReference type="ARBA" id="ARBA00001946"/>
    </source>
</evidence>
<sequence length="150" mass="17152">MGARVHVSVAIVVRPTSVPDRAPWILLGRRHPHVHMPDVWEFPGGKVEPDEESADCAVREVWEETGVRVQHRGLFLRTDHDYPDRHLRIDFQLCCYIDGDPEPRACQAVRWVRLDHMQAYQFPDGSRDVLAKLASVSWSQLLPDQAPIGD</sequence>
<keyword evidence="3" id="KW-0515">Mutator protein</keyword>
<evidence type="ECO:0000256" key="5">
    <source>
        <dbReference type="ARBA" id="ARBA00022723"/>
    </source>
</evidence>
<evidence type="ECO:0000313" key="14">
    <source>
        <dbReference type="EMBL" id="MCA9754644.1"/>
    </source>
</evidence>
<dbReference type="GO" id="GO:0044716">
    <property type="term" value="F:8-oxo-GDP phosphatase activity"/>
    <property type="evidence" value="ECO:0007669"/>
    <property type="project" value="TreeGrafter"/>
</dbReference>
<dbReference type="InterPro" id="IPR015797">
    <property type="entry name" value="NUDIX_hydrolase-like_dom_sf"/>
</dbReference>
<comment type="catalytic activity">
    <reaction evidence="10">
        <text>8-oxo-dGTP + H2O = 8-oxo-dGMP + diphosphate + H(+)</text>
        <dbReference type="Rhea" id="RHEA:31575"/>
        <dbReference type="ChEBI" id="CHEBI:15377"/>
        <dbReference type="ChEBI" id="CHEBI:15378"/>
        <dbReference type="ChEBI" id="CHEBI:33019"/>
        <dbReference type="ChEBI" id="CHEBI:63224"/>
        <dbReference type="ChEBI" id="CHEBI:77896"/>
        <dbReference type="EC" id="3.6.1.55"/>
    </reaction>
</comment>
<dbReference type="EC" id="3.6.1.55" evidence="11"/>
<dbReference type="AlphaFoldDB" id="A0A956N8N7"/>
<dbReference type="PANTHER" id="PTHR47707:SF1">
    <property type="entry name" value="NUDIX HYDROLASE FAMILY PROTEIN"/>
    <property type="match status" value="1"/>
</dbReference>
<dbReference type="CDD" id="cd03425">
    <property type="entry name" value="NUDIX_MutT_NudA_like"/>
    <property type="match status" value="1"/>
</dbReference>
<dbReference type="GO" id="GO:0046872">
    <property type="term" value="F:metal ion binding"/>
    <property type="evidence" value="ECO:0007669"/>
    <property type="project" value="UniProtKB-KW"/>
</dbReference>
<keyword evidence="4" id="KW-0235">DNA replication</keyword>
<reference evidence="14" key="2">
    <citation type="journal article" date="2021" name="Microbiome">
        <title>Successional dynamics and alternative stable states in a saline activated sludge microbial community over 9 years.</title>
        <authorList>
            <person name="Wang Y."/>
            <person name="Ye J."/>
            <person name="Ju F."/>
            <person name="Liu L."/>
            <person name="Boyd J.A."/>
            <person name="Deng Y."/>
            <person name="Parks D.H."/>
            <person name="Jiang X."/>
            <person name="Yin X."/>
            <person name="Woodcroft B.J."/>
            <person name="Tyson G.W."/>
            <person name="Hugenholtz P."/>
            <person name="Polz M.F."/>
            <person name="Zhang T."/>
        </authorList>
    </citation>
    <scope>NUCLEOTIDE SEQUENCE</scope>
    <source>
        <strain evidence="14">HKST-UBA02</strain>
    </source>
</reference>
<comment type="caution">
    <text evidence="14">The sequence shown here is derived from an EMBL/GenBank/DDBJ whole genome shotgun (WGS) entry which is preliminary data.</text>
</comment>
<protein>
    <recommendedName>
        <fullName evidence="11">8-oxo-dGTP diphosphatase</fullName>
        <ecNumber evidence="11">3.6.1.55</ecNumber>
    </recommendedName>
</protein>
<name>A0A956N8N7_UNCEI</name>
<dbReference type="SUPFAM" id="SSF55811">
    <property type="entry name" value="Nudix"/>
    <property type="match status" value="1"/>
</dbReference>
<evidence type="ECO:0000256" key="4">
    <source>
        <dbReference type="ARBA" id="ARBA00022705"/>
    </source>
</evidence>
<dbReference type="GO" id="GO:0008413">
    <property type="term" value="F:8-oxo-7,8-dihydroguanosine triphosphate pyrophosphatase activity"/>
    <property type="evidence" value="ECO:0007669"/>
    <property type="project" value="TreeGrafter"/>
</dbReference>
<proteinExistence type="inferred from homology"/>
<evidence type="ECO:0000256" key="3">
    <source>
        <dbReference type="ARBA" id="ARBA00022457"/>
    </source>
</evidence>
<evidence type="ECO:0000256" key="11">
    <source>
        <dbReference type="ARBA" id="ARBA00038905"/>
    </source>
</evidence>